<keyword evidence="1" id="KW-0472">Membrane</keyword>
<accession>A0A7C8YSY1</accession>
<evidence type="ECO:0000259" key="2">
    <source>
        <dbReference type="Pfam" id="PF23549"/>
    </source>
</evidence>
<keyword evidence="1" id="KW-0812">Transmembrane</keyword>
<dbReference type="Pfam" id="PF23549">
    <property type="entry name" value="Zn_ribbon_GRF_2"/>
    <property type="match status" value="1"/>
</dbReference>
<name>A0A7C8YSY1_OPUST</name>
<dbReference type="AlphaFoldDB" id="A0A7C8YSY1"/>
<dbReference type="InterPro" id="IPR056444">
    <property type="entry name" value="Zn_ribbon_GRF_2"/>
</dbReference>
<keyword evidence="1" id="KW-1133">Transmembrane helix</keyword>
<feature type="transmembrane region" description="Helical" evidence="1">
    <location>
        <begin position="91"/>
        <end position="113"/>
    </location>
</feature>
<proteinExistence type="predicted"/>
<organism evidence="3">
    <name type="scientific">Opuntia streptacantha</name>
    <name type="common">Prickly pear cactus</name>
    <name type="synonym">Opuntia cardona</name>
    <dbReference type="NCBI Taxonomy" id="393608"/>
    <lineage>
        <taxon>Eukaryota</taxon>
        <taxon>Viridiplantae</taxon>
        <taxon>Streptophyta</taxon>
        <taxon>Embryophyta</taxon>
        <taxon>Tracheophyta</taxon>
        <taxon>Spermatophyta</taxon>
        <taxon>Magnoliopsida</taxon>
        <taxon>eudicotyledons</taxon>
        <taxon>Gunneridae</taxon>
        <taxon>Pentapetalae</taxon>
        <taxon>Caryophyllales</taxon>
        <taxon>Cactineae</taxon>
        <taxon>Cactaceae</taxon>
        <taxon>Opuntioideae</taxon>
        <taxon>Opuntia</taxon>
    </lineage>
</organism>
<reference evidence="3" key="1">
    <citation type="journal article" date="2013" name="J. Plant Res.">
        <title>Effect of fungi and light on seed germination of three Opuntia species from semiarid lands of central Mexico.</title>
        <authorList>
            <person name="Delgado-Sanchez P."/>
            <person name="Jimenez-Bremont J.F."/>
            <person name="Guerrero-Gonzalez Mde L."/>
            <person name="Flores J."/>
        </authorList>
    </citation>
    <scope>NUCLEOTIDE SEQUENCE</scope>
    <source>
        <tissue evidence="3">Cladode</tissue>
    </source>
</reference>
<evidence type="ECO:0000313" key="3">
    <source>
        <dbReference type="EMBL" id="MBA4625090.1"/>
    </source>
</evidence>
<reference evidence="3" key="2">
    <citation type="submission" date="2020-07" db="EMBL/GenBank/DDBJ databases">
        <authorList>
            <person name="Vera ALvarez R."/>
            <person name="Arias-Moreno D.M."/>
            <person name="Jimenez-Jacinto V."/>
            <person name="Jimenez-Bremont J.F."/>
            <person name="Swaminathan K."/>
            <person name="Moose S.P."/>
            <person name="Guerrero-Gonzalez M.L."/>
            <person name="Marino-Ramirez L."/>
            <person name="Landsman D."/>
            <person name="Rodriguez-Kessler M."/>
            <person name="Delgado-Sanchez P."/>
        </authorList>
    </citation>
    <scope>NUCLEOTIDE SEQUENCE</scope>
    <source>
        <tissue evidence="3">Cladode</tissue>
    </source>
</reference>
<sequence>MYSSSSCRGFREDYVQYEMDVNCPCCGRLGEIKVSRSRDNPGRIFYKCTQCGKFIKWATPVEHRQEVAYGNRPNELIVEQLRDIKRVLKVLNARVLVLITVLIVIAAMNWVAIM</sequence>
<evidence type="ECO:0000256" key="1">
    <source>
        <dbReference type="SAM" id="Phobius"/>
    </source>
</evidence>
<dbReference type="EMBL" id="GISG01050139">
    <property type="protein sequence ID" value="MBA4625090.1"/>
    <property type="molecule type" value="Transcribed_RNA"/>
</dbReference>
<protein>
    <recommendedName>
        <fullName evidence="2">GRF-like zinc ribbon domain-containing protein</fullName>
    </recommendedName>
</protein>
<feature type="domain" description="GRF-like zinc ribbon" evidence="2">
    <location>
        <begin position="22"/>
        <end position="58"/>
    </location>
</feature>